<gene>
    <name evidence="3" type="ORF">DPM35_01715</name>
</gene>
<protein>
    <submittedName>
        <fullName evidence="3">3-oxoadipate enol-lactonase</fullName>
    </submittedName>
</protein>
<dbReference type="InterPro" id="IPR000073">
    <property type="entry name" value="AB_hydrolase_1"/>
</dbReference>
<comment type="caution">
    <text evidence="3">The sequence shown here is derived from an EMBL/GenBank/DDBJ whole genome shotgun (WGS) entry which is preliminary data.</text>
</comment>
<dbReference type="InterPro" id="IPR029058">
    <property type="entry name" value="AB_hydrolase_fold"/>
</dbReference>
<dbReference type="SUPFAM" id="SSF53474">
    <property type="entry name" value="alpha/beta-Hydrolases"/>
    <property type="match status" value="1"/>
</dbReference>
<organism evidence="3 4">
    <name type="scientific">Mesorhizobium atlanticum</name>
    <dbReference type="NCBI Taxonomy" id="2233532"/>
    <lineage>
        <taxon>Bacteria</taxon>
        <taxon>Pseudomonadati</taxon>
        <taxon>Pseudomonadota</taxon>
        <taxon>Alphaproteobacteria</taxon>
        <taxon>Hyphomicrobiales</taxon>
        <taxon>Phyllobacteriaceae</taxon>
        <taxon>Mesorhizobium</taxon>
    </lineage>
</organism>
<dbReference type="PRINTS" id="PR00111">
    <property type="entry name" value="ABHYDROLASE"/>
</dbReference>
<evidence type="ECO:0000256" key="1">
    <source>
        <dbReference type="ARBA" id="ARBA00022801"/>
    </source>
</evidence>
<reference evidence="4" key="1">
    <citation type="submission" date="2018-06" db="EMBL/GenBank/DDBJ databases">
        <authorList>
            <person name="Helene L.C."/>
            <person name="Dall'Agnol R."/>
            <person name="Delamuta J.R."/>
            <person name="Hungria M."/>
        </authorList>
    </citation>
    <scope>NUCLEOTIDE SEQUENCE [LARGE SCALE GENOMIC DNA]</scope>
    <source>
        <strain evidence="4">CNPSo 3140</strain>
    </source>
</reference>
<dbReference type="AlphaFoldDB" id="A0A330GXF0"/>
<keyword evidence="4" id="KW-1185">Reference proteome</keyword>
<dbReference type="InterPro" id="IPR050266">
    <property type="entry name" value="AB_hydrolase_sf"/>
</dbReference>
<evidence type="ECO:0000313" key="3">
    <source>
        <dbReference type="EMBL" id="RAZ80038.1"/>
    </source>
</evidence>
<keyword evidence="1" id="KW-0378">Hydrolase</keyword>
<dbReference type="Pfam" id="PF00561">
    <property type="entry name" value="Abhydrolase_1"/>
    <property type="match status" value="1"/>
</dbReference>
<dbReference type="RefSeq" id="WP_112125604.1">
    <property type="nucleotide sequence ID" value="NZ_QMBQ01000001.1"/>
</dbReference>
<feature type="domain" description="AB hydrolase-1" evidence="2">
    <location>
        <begin position="26"/>
        <end position="250"/>
    </location>
</feature>
<dbReference type="Gene3D" id="3.40.50.1820">
    <property type="entry name" value="alpha/beta hydrolase"/>
    <property type="match status" value="1"/>
</dbReference>
<dbReference type="OrthoDB" id="9793083at2"/>
<evidence type="ECO:0000259" key="2">
    <source>
        <dbReference type="Pfam" id="PF00561"/>
    </source>
</evidence>
<dbReference type="PANTHER" id="PTHR43798:SF31">
    <property type="entry name" value="AB HYDROLASE SUPERFAMILY PROTEIN YCLE"/>
    <property type="match status" value="1"/>
</dbReference>
<dbReference type="PANTHER" id="PTHR43798">
    <property type="entry name" value="MONOACYLGLYCEROL LIPASE"/>
    <property type="match status" value="1"/>
</dbReference>
<dbReference type="Proteomes" id="UP000251956">
    <property type="component" value="Unassembled WGS sequence"/>
</dbReference>
<dbReference type="GO" id="GO:0016787">
    <property type="term" value="F:hydrolase activity"/>
    <property type="evidence" value="ECO:0007669"/>
    <property type="project" value="UniProtKB-KW"/>
</dbReference>
<evidence type="ECO:0000313" key="4">
    <source>
        <dbReference type="Proteomes" id="UP000251956"/>
    </source>
</evidence>
<reference evidence="3 4" key="2">
    <citation type="submission" date="2018-07" db="EMBL/GenBank/DDBJ databases">
        <title>Diversity of Mesorhizobium strains in Brazil.</title>
        <authorList>
            <person name="Helene L.C.F."/>
            <person name="Dall'Agnol R."/>
            <person name="Delamuta J.R.M."/>
            <person name="Hungria M."/>
        </authorList>
    </citation>
    <scope>NUCLEOTIDE SEQUENCE [LARGE SCALE GENOMIC DNA]</scope>
    <source>
        <strain evidence="3 4">CNPSo 3140</strain>
    </source>
</reference>
<sequence length="264" mass="28819">MTDTLHFTTGDGTRIAYRLDGPEDRPVLVLSNSIATTFHMWDGQVPELARSFRVLRYDFRGHGGSDAPAGAYSLDRLGRDVLELLDFLGLARVHFLGLSLGGFVGQWLGIHAPERIERLILSNTSPHLGPASYFDEQIRNVLSADLSATAEMFMRNWFPASMFAGRNETVEEFHAAILAMSPQGLAGCFAAVRDADLRRPISLITAPTLVIGGEDDKVTLASHSEAIAATIPGAELLLLPGVHLLNVERPAEFIEAVVGFLRKR</sequence>
<dbReference type="EMBL" id="QMBQ01000001">
    <property type="protein sequence ID" value="RAZ80038.1"/>
    <property type="molecule type" value="Genomic_DNA"/>
</dbReference>
<dbReference type="GO" id="GO:0016020">
    <property type="term" value="C:membrane"/>
    <property type="evidence" value="ECO:0007669"/>
    <property type="project" value="TreeGrafter"/>
</dbReference>
<accession>A0A330GXF0</accession>
<proteinExistence type="predicted"/>
<name>A0A330GXF0_9HYPH</name>